<protein>
    <submittedName>
        <fullName evidence="1">N, N'-diacetylbacillosaminyl-diphospho-undecaprenol alpha-1,3-N-acetylgalactosaminyltransferase</fullName>
        <ecNumber evidence="1">2.4.1.290</ecNumber>
    </submittedName>
</protein>
<name>A0A7M1WPR4_VIBPH</name>
<gene>
    <name evidence="1" type="primary">pglA</name>
    <name evidence="1" type="ORF">VP386_00014</name>
</gene>
<proteinExistence type="predicted"/>
<dbReference type="Pfam" id="PF13692">
    <property type="entry name" value="Glyco_trans_1_4"/>
    <property type="match status" value="1"/>
</dbReference>
<keyword evidence="1" id="KW-0808">Transferase</keyword>
<sequence>MSNKKIFIIGPFPEPVHGMSLANKYLLEFLKKHDEFDVSFFDISIGKKIKNKSSQGVFEINYFLKSIINTLSSLLFVFSNRGSFAYITPPQSALGFLRLLPVLFFSKIFCKKTIIHFHGSRLIYNYRTTNILFRKLVNIGLALVDNVIFLGDSIRKEHLELIPTSKSIVCWNGVECPVFHEQEYSNKVKVLFFSNLMKDKGIFDFLDAVKLLDSKCYEVHIAGNIEPCFENEINVKLSKLSNLVTYHGPLFDKDKEMLFSKANIFVLPSYDEGQPLSILEAYSYGCTVVTTKVGGIPDIFNNNVNGRYCQLGNPNDIAEKILSFSNDELNTFKSYNKKFYLDNFTKESFCHRIVQLIG</sequence>
<dbReference type="EC" id="2.4.1.290" evidence="1"/>
<dbReference type="CDD" id="cd03801">
    <property type="entry name" value="GT4_PimA-like"/>
    <property type="match status" value="1"/>
</dbReference>
<dbReference type="GO" id="GO:0102335">
    <property type="term" value="F:N,N'-diacetylbacillosaminyl-diphospho-undecaprenol alpha-1,3-N-acetylgalactosaminyltransferase activity"/>
    <property type="evidence" value="ECO:0007669"/>
    <property type="project" value="UniProtKB-EC"/>
</dbReference>
<keyword evidence="1" id="KW-0328">Glycosyltransferase</keyword>
<dbReference type="EMBL" id="MT898388">
    <property type="protein sequence ID" value="QOS29019.1"/>
    <property type="molecule type" value="Genomic_DNA"/>
</dbReference>
<evidence type="ECO:0000313" key="1">
    <source>
        <dbReference type="EMBL" id="QOS29019.1"/>
    </source>
</evidence>
<dbReference type="Gene3D" id="3.40.50.2000">
    <property type="entry name" value="Glycogen Phosphorylase B"/>
    <property type="match status" value="2"/>
</dbReference>
<accession>A0A7M1WPR4</accession>
<dbReference type="PANTHER" id="PTHR12526:SF638">
    <property type="entry name" value="SPORE COAT PROTEIN SA"/>
    <property type="match status" value="1"/>
</dbReference>
<organism evidence="1">
    <name type="scientific">Vibrio parahaemolyticus</name>
    <dbReference type="NCBI Taxonomy" id="670"/>
    <lineage>
        <taxon>Bacteria</taxon>
        <taxon>Pseudomonadati</taxon>
        <taxon>Pseudomonadota</taxon>
        <taxon>Gammaproteobacteria</taxon>
        <taxon>Vibrionales</taxon>
        <taxon>Vibrionaceae</taxon>
        <taxon>Vibrio</taxon>
    </lineage>
</organism>
<reference evidence="1" key="1">
    <citation type="submission" date="2020-08" db="EMBL/GenBank/DDBJ databases">
        <title>Genetic structure, function and evolution of capsule biosynthesis loci in Vibrio parahaemolyticus.</title>
        <authorList>
            <person name="Li L."/>
            <person name="Bian S."/>
        </authorList>
    </citation>
    <scope>NUCLEOTIDE SEQUENCE</scope>
    <source>
        <strain evidence="1">VP386</strain>
    </source>
</reference>
<dbReference type="AlphaFoldDB" id="A0A7M1WPR4"/>
<dbReference type="RefSeq" id="WP_033905983.1">
    <property type="nucleotide sequence ID" value="NZ_JALAYZ010000003.1"/>
</dbReference>
<dbReference type="PANTHER" id="PTHR12526">
    <property type="entry name" value="GLYCOSYLTRANSFERASE"/>
    <property type="match status" value="1"/>
</dbReference>
<dbReference type="SUPFAM" id="SSF53756">
    <property type="entry name" value="UDP-Glycosyltransferase/glycogen phosphorylase"/>
    <property type="match status" value="1"/>
</dbReference>